<accession>A0ABW2ETM8</accession>
<protein>
    <submittedName>
        <fullName evidence="1">Uncharacterized protein</fullName>
    </submittedName>
</protein>
<evidence type="ECO:0000313" key="1">
    <source>
        <dbReference type="EMBL" id="MFC7063799.1"/>
    </source>
</evidence>
<dbReference type="EMBL" id="JBHSZV010000055">
    <property type="protein sequence ID" value="MFC7063799.1"/>
    <property type="molecule type" value="Genomic_DNA"/>
</dbReference>
<reference evidence="2" key="1">
    <citation type="journal article" date="2019" name="Int. J. Syst. Evol. Microbiol.">
        <title>The Global Catalogue of Microorganisms (GCM) 10K type strain sequencing project: providing services to taxonomists for standard genome sequencing and annotation.</title>
        <authorList>
            <consortium name="The Broad Institute Genomics Platform"/>
            <consortium name="The Broad Institute Genome Sequencing Center for Infectious Disease"/>
            <person name="Wu L."/>
            <person name="Ma J."/>
        </authorList>
    </citation>
    <scope>NUCLEOTIDE SEQUENCE [LARGE SCALE GENOMIC DNA]</scope>
    <source>
        <strain evidence="2">CGMCC 4.1621</strain>
    </source>
</reference>
<organism evidence="1 2">
    <name type="scientific">Halobacillus seohaensis</name>
    <dbReference type="NCBI Taxonomy" id="447421"/>
    <lineage>
        <taxon>Bacteria</taxon>
        <taxon>Bacillati</taxon>
        <taxon>Bacillota</taxon>
        <taxon>Bacilli</taxon>
        <taxon>Bacillales</taxon>
        <taxon>Bacillaceae</taxon>
        <taxon>Halobacillus</taxon>
    </lineage>
</organism>
<keyword evidence="2" id="KW-1185">Reference proteome</keyword>
<dbReference type="RefSeq" id="WP_204706064.1">
    <property type="nucleotide sequence ID" value="NZ_JBHSZV010000055.1"/>
</dbReference>
<proteinExistence type="predicted"/>
<gene>
    <name evidence="1" type="ORF">ACFQIC_18530</name>
</gene>
<comment type="caution">
    <text evidence="1">The sequence shown here is derived from an EMBL/GenBank/DDBJ whole genome shotgun (WGS) entry which is preliminary data.</text>
</comment>
<sequence length="78" mass="8423">MAIFKGEVQLLQDDQVVLLGDALGNTYLGPTVEKNYQSGIYTVTEIKESNPPSQSVFIGETVFPALAKPQSIVIVDVP</sequence>
<name>A0ABW2ETM8_9BACI</name>
<evidence type="ECO:0000313" key="2">
    <source>
        <dbReference type="Proteomes" id="UP001596410"/>
    </source>
</evidence>
<dbReference type="Proteomes" id="UP001596410">
    <property type="component" value="Unassembled WGS sequence"/>
</dbReference>